<accession>A0AA48RDN9</accession>
<dbReference type="Pfam" id="PF02493">
    <property type="entry name" value="MORN"/>
    <property type="match status" value="3"/>
</dbReference>
<dbReference type="EMBL" id="OY288114">
    <property type="protein sequence ID" value="CAJ0873559.1"/>
    <property type="molecule type" value="Genomic_DNA"/>
</dbReference>
<evidence type="ECO:0008006" key="3">
    <source>
        <dbReference type="Google" id="ProtNLM"/>
    </source>
</evidence>
<dbReference type="PANTHER" id="PTHR43215:SF14">
    <property type="entry name" value="RADIAL SPOKE HEAD 1 HOMOLOG"/>
    <property type="match status" value="1"/>
</dbReference>
<reference evidence="2" key="1">
    <citation type="submission" date="2023-07" db="EMBL/GenBank/DDBJ databases">
        <authorList>
            <person name="Pelsma A.J. K."/>
        </authorList>
    </citation>
    <scope>NUCLEOTIDE SEQUENCE</scope>
</reference>
<gene>
    <name evidence="2" type="ORF">AMST5_02520</name>
</gene>
<keyword evidence="1" id="KW-0677">Repeat</keyword>
<evidence type="ECO:0000313" key="2">
    <source>
        <dbReference type="EMBL" id="CAJ0873559.1"/>
    </source>
</evidence>
<dbReference type="SUPFAM" id="SSF82185">
    <property type="entry name" value="Histone H3 K4-specific methyltransferase SET7/9 N-terminal domain"/>
    <property type="match status" value="1"/>
</dbReference>
<proteinExistence type="predicted"/>
<name>A0AA48RDN9_9ZZZZ</name>
<evidence type="ECO:0000256" key="1">
    <source>
        <dbReference type="ARBA" id="ARBA00022737"/>
    </source>
</evidence>
<dbReference type="AlphaFoldDB" id="A0AA48RDN9"/>
<protein>
    <recommendedName>
        <fullName evidence="3">MORN repeat protein</fullName>
    </recommendedName>
</protein>
<dbReference type="InterPro" id="IPR003409">
    <property type="entry name" value="MORN"/>
</dbReference>
<sequence length="139" mass="15357">MSRYLVLSAALLAAAPQVASAQGKLPPCPADRKIAWTDCEGNYTYDDWSTYVGGFKDDKRHGQGTMVYPDGQKYAGGFKFDRRDGQGVYTSTNGNKWTGEFREDLPNGRGVLTDKDDKILKAGVWEKGVYVEDKPPSPK</sequence>
<dbReference type="Gene3D" id="2.20.110.10">
    <property type="entry name" value="Histone H3 K4-specific methyltransferase SET7/9 N-terminal domain"/>
    <property type="match status" value="2"/>
</dbReference>
<dbReference type="SMART" id="SM00698">
    <property type="entry name" value="MORN"/>
    <property type="match status" value="3"/>
</dbReference>
<dbReference type="PANTHER" id="PTHR43215">
    <property type="entry name" value="RADIAL SPOKE HEAD 1 HOMOLOG"/>
    <property type="match status" value="1"/>
</dbReference>
<organism evidence="2">
    <name type="scientific">freshwater sediment metagenome</name>
    <dbReference type="NCBI Taxonomy" id="556182"/>
    <lineage>
        <taxon>unclassified sequences</taxon>
        <taxon>metagenomes</taxon>
        <taxon>ecological metagenomes</taxon>
    </lineage>
</organism>